<organism evidence="4 5">
    <name type="scientific">Plantactinospora soyae</name>
    <dbReference type="NCBI Taxonomy" id="1544732"/>
    <lineage>
        <taxon>Bacteria</taxon>
        <taxon>Bacillati</taxon>
        <taxon>Actinomycetota</taxon>
        <taxon>Actinomycetes</taxon>
        <taxon>Micromonosporales</taxon>
        <taxon>Micromonosporaceae</taxon>
        <taxon>Plantactinospora</taxon>
    </lineage>
</organism>
<dbReference type="InterPro" id="IPR005135">
    <property type="entry name" value="Endo/exonuclease/phosphatase"/>
</dbReference>
<accession>A0A927QZH9</accession>
<dbReference type="SUPFAM" id="SSF69318">
    <property type="entry name" value="Integrin alpha N-terminal domain"/>
    <property type="match status" value="1"/>
</dbReference>
<evidence type="ECO:0000313" key="5">
    <source>
        <dbReference type="Proteomes" id="UP000649753"/>
    </source>
</evidence>
<dbReference type="Pfam" id="PF03372">
    <property type="entry name" value="Exo_endo_phos"/>
    <property type="match status" value="1"/>
</dbReference>
<dbReference type="RefSeq" id="WP_192769717.1">
    <property type="nucleotide sequence ID" value="NZ_JADBEB010000001.1"/>
</dbReference>
<comment type="caution">
    <text evidence="4">The sequence shown here is derived from an EMBL/GenBank/DDBJ whole genome shotgun (WGS) entry which is preliminary data.</text>
</comment>
<evidence type="ECO:0000256" key="2">
    <source>
        <dbReference type="SAM" id="SignalP"/>
    </source>
</evidence>
<keyword evidence="1 2" id="KW-0732">Signal</keyword>
<dbReference type="InterPro" id="IPR013517">
    <property type="entry name" value="FG-GAP"/>
</dbReference>
<name>A0A927QZH9_9ACTN</name>
<dbReference type="InterPro" id="IPR036691">
    <property type="entry name" value="Endo/exonu/phosph_ase_sf"/>
</dbReference>
<dbReference type="Pfam" id="PF13517">
    <property type="entry name" value="FG-GAP_3"/>
    <property type="match status" value="2"/>
</dbReference>
<keyword evidence="5" id="KW-1185">Reference proteome</keyword>
<dbReference type="PANTHER" id="PTHR44103">
    <property type="entry name" value="PROPROTEIN CONVERTASE P"/>
    <property type="match status" value="1"/>
</dbReference>
<keyword evidence="4" id="KW-0255">Endonuclease</keyword>
<proteinExistence type="predicted"/>
<dbReference type="PANTHER" id="PTHR44103:SF1">
    <property type="entry name" value="PROPROTEIN CONVERTASE P"/>
    <property type="match status" value="1"/>
</dbReference>
<evidence type="ECO:0000313" key="4">
    <source>
        <dbReference type="EMBL" id="MBE1490425.1"/>
    </source>
</evidence>
<reference evidence="4" key="1">
    <citation type="submission" date="2020-10" db="EMBL/GenBank/DDBJ databases">
        <title>Sequencing the genomes of 1000 actinobacteria strains.</title>
        <authorList>
            <person name="Klenk H.-P."/>
        </authorList>
    </citation>
    <scope>NUCLEOTIDE SEQUENCE</scope>
    <source>
        <strain evidence="4">DSM 46832</strain>
    </source>
</reference>
<sequence length="569" mass="60100">MRGSLRTRWVALLAVGASLLLPVASARADVVDPATAPNIRTLTYNVCGAHAPCQSDRDLASWTRAIKQEIDAWQTDVVMLQELCIGQWTSLRGALTGYRGVWASTVASASRCAKWDAGGDTRFGLGIFIQASTTDRVDRFAAQLDVPDDEEPRGVLCARGPVQGRTTLACTTHLAQYIPPDNGSGQVVALLDRWSAGLPVILGADLNEVPRSAAQASVLTGVPGTGRFAEVDENDRDHFDQACLVAGATACRSGEPTVVINGVEKKFDDIFVTADDFHTVRGDAIEPDLSDHKLLRGAAYAETRSPSGVPGDLTNDGRPDLVAVQNEGNLRLYSGLGAGQLGSSREIGTGGWTNALVAHRGDWTGDDREDLLVRLDDQLWVYPNTGSGDLGNRIAMRGRPTGWAGATAIAADDMDGDGHPDLIVRDASGLWLYRGDPAAPPGLVSTAPVRIGGAEWAQFDPLAPGDATGDGSADLWARDRADGTLWLYPNTGNGSLGTPRPAADRRWPVADSPLVGSLGDITGDGYPDLWATTNAGTDSSLLFHPGTADGLGDPVNVGTGGWQWILRLN</sequence>
<dbReference type="Gene3D" id="3.60.10.10">
    <property type="entry name" value="Endonuclease/exonuclease/phosphatase"/>
    <property type="match status" value="1"/>
</dbReference>
<dbReference type="Proteomes" id="UP000649753">
    <property type="component" value="Unassembled WGS sequence"/>
</dbReference>
<evidence type="ECO:0000259" key="3">
    <source>
        <dbReference type="Pfam" id="PF03372"/>
    </source>
</evidence>
<dbReference type="SUPFAM" id="SSF56219">
    <property type="entry name" value="DNase I-like"/>
    <property type="match status" value="1"/>
</dbReference>
<feature type="signal peptide" evidence="2">
    <location>
        <begin position="1"/>
        <end position="28"/>
    </location>
</feature>
<feature type="domain" description="Endonuclease/exonuclease/phosphatase" evidence="3">
    <location>
        <begin position="42"/>
        <end position="292"/>
    </location>
</feature>
<keyword evidence="4" id="KW-0540">Nuclease</keyword>
<protein>
    <submittedName>
        <fullName evidence="4">Endonuclease/exonuclease/phosphatase family metal-dependent hydrolase</fullName>
    </submittedName>
</protein>
<keyword evidence="4" id="KW-0378">Hydrolase</keyword>
<evidence type="ECO:0000256" key="1">
    <source>
        <dbReference type="ARBA" id="ARBA00022729"/>
    </source>
</evidence>
<dbReference type="GO" id="GO:0016787">
    <property type="term" value="F:hydrolase activity"/>
    <property type="evidence" value="ECO:0007669"/>
    <property type="project" value="UniProtKB-KW"/>
</dbReference>
<dbReference type="GO" id="GO:0004519">
    <property type="term" value="F:endonuclease activity"/>
    <property type="evidence" value="ECO:0007669"/>
    <property type="project" value="UniProtKB-KW"/>
</dbReference>
<dbReference type="InterPro" id="IPR028994">
    <property type="entry name" value="Integrin_alpha_N"/>
</dbReference>
<dbReference type="EMBL" id="JADBEB010000001">
    <property type="protein sequence ID" value="MBE1490425.1"/>
    <property type="molecule type" value="Genomic_DNA"/>
</dbReference>
<dbReference type="AlphaFoldDB" id="A0A927QZH9"/>
<dbReference type="Gene3D" id="2.115.10.10">
    <property type="entry name" value="Tachylectin 2"/>
    <property type="match status" value="1"/>
</dbReference>
<feature type="chain" id="PRO_5037807182" evidence="2">
    <location>
        <begin position="29"/>
        <end position="569"/>
    </location>
</feature>
<gene>
    <name evidence="4" type="ORF">H4W31_006063</name>
</gene>